<evidence type="ECO:0000313" key="2">
    <source>
        <dbReference type="Proteomes" id="UP000002059"/>
    </source>
</evidence>
<protein>
    <submittedName>
        <fullName evidence="1">Uncharacterized protein</fullName>
    </submittedName>
</protein>
<accession>C1GQV0</accession>
<organism evidence="1 2">
    <name type="scientific">Paracoccidioides lutzii (strain ATCC MYA-826 / Pb01)</name>
    <name type="common">Paracoccidioides brasiliensis</name>
    <dbReference type="NCBI Taxonomy" id="502779"/>
    <lineage>
        <taxon>Eukaryota</taxon>
        <taxon>Fungi</taxon>
        <taxon>Dikarya</taxon>
        <taxon>Ascomycota</taxon>
        <taxon>Pezizomycotina</taxon>
        <taxon>Eurotiomycetes</taxon>
        <taxon>Eurotiomycetidae</taxon>
        <taxon>Onygenales</taxon>
        <taxon>Ajellomycetaceae</taxon>
        <taxon>Paracoccidioides</taxon>
    </lineage>
</organism>
<dbReference type="AlphaFoldDB" id="C1GQV0"/>
<name>C1GQV0_PARBA</name>
<gene>
    <name evidence="1" type="ORF">PAAG_00895</name>
</gene>
<dbReference type="GeneID" id="9100624"/>
<dbReference type="VEuPathDB" id="FungiDB:PAAG_00895"/>
<dbReference type="EMBL" id="KN293993">
    <property type="protein sequence ID" value="EEH37974.1"/>
    <property type="molecule type" value="Genomic_DNA"/>
</dbReference>
<keyword evidence="2" id="KW-1185">Reference proteome</keyword>
<proteinExistence type="predicted"/>
<dbReference type="Proteomes" id="UP000002059">
    <property type="component" value="Partially assembled WGS sequence"/>
</dbReference>
<evidence type="ECO:0000313" key="1">
    <source>
        <dbReference type="EMBL" id="EEH37974.1"/>
    </source>
</evidence>
<dbReference type="RefSeq" id="XP_002797036.1">
    <property type="nucleotide sequence ID" value="XM_002796990.1"/>
</dbReference>
<reference evidence="1 2" key="1">
    <citation type="journal article" date="2011" name="PLoS Genet.">
        <title>Comparative genomic analysis of human fungal pathogens causing paracoccidioidomycosis.</title>
        <authorList>
            <person name="Desjardins C.A."/>
            <person name="Champion M.D."/>
            <person name="Holder J.W."/>
            <person name="Muszewska A."/>
            <person name="Goldberg J."/>
            <person name="Bailao A.M."/>
            <person name="Brigido M.M."/>
            <person name="Ferreira M.E."/>
            <person name="Garcia A.M."/>
            <person name="Grynberg M."/>
            <person name="Gujja S."/>
            <person name="Heiman D.I."/>
            <person name="Henn M.R."/>
            <person name="Kodira C.D."/>
            <person name="Leon-Narvaez H."/>
            <person name="Longo L.V."/>
            <person name="Ma L.J."/>
            <person name="Malavazi I."/>
            <person name="Matsuo A.L."/>
            <person name="Morais F.V."/>
            <person name="Pereira M."/>
            <person name="Rodriguez-Brito S."/>
            <person name="Sakthikumar S."/>
            <person name="Salem-Izacc S.M."/>
            <person name="Sykes S.M."/>
            <person name="Teixeira M.M."/>
            <person name="Vallejo M.C."/>
            <person name="Walter M.E."/>
            <person name="Yandava C."/>
            <person name="Young S."/>
            <person name="Zeng Q."/>
            <person name="Zucker J."/>
            <person name="Felipe M.S."/>
            <person name="Goldman G.H."/>
            <person name="Haas B.J."/>
            <person name="McEwen J.G."/>
            <person name="Nino-Vega G."/>
            <person name="Puccia R."/>
            <person name="San-Blas G."/>
            <person name="Soares C.M."/>
            <person name="Birren B.W."/>
            <person name="Cuomo C.A."/>
        </authorList>
    </citation>
    <scope>NUCLEOTIDE SEQUENCE [LARGE SCALE GENOMIC DNA]</scope>
    <source>
        <strain evidence="2">ATCC MYA-826 / Pb01</strain>
    </source>
</reference>
<dbReference type="HOGENOM" id="CLU_2050319_0_0_1"/>
<dbReference type="KEGG" id="pbl:PAAG_00895"/>
<sequence length="120" mass="13155">MAASEVGEPTGCEEIQLPQATDIYLAPQDSSWLRRTRGQVDVLFSCLGCVKYRFFSSLKPVTVDKRRESSGPTSDGCAGDLLGLRLESEGCAPDLEINPKYPLYHILASLAHIDLLNPFP</sequence>